<evidence type="ECO:0000313" key="2">
    <source>
        <dbReference type="EMBL" id="QHT86607.1"/>
    </source>
</evidence>
<dbReference type="EMBL" id="MN740073">
    <property type="protein sequence ID" value="QHT86607.1"/>
    <property type="molecule type" value="Genomic_DNA"/>
</dbReference>
<reference evidence="2" key="1">
    <citation type="journal article" date="2020" name="Nature">
        <title>Giant virus diversity and host interactions through global metagenomics.</title>
        <authorList>
            <person name="Schulz F."/>
            <person name="Roux S."/>
            <person name="Paez-Espino D."/>
            <person name="Jungbluth S."/>
            <person name="Walsh D.A."/>
            <person name="Denef V.J."/>
            <person name="McMahon K.D."/>
            <person name="Konstantinidis K.T."/>
            <person name="Eloe-Fadrosh E.A."/>
            <person name="Kyrpides N.C."/>
            <person name="Woyke T."/>
        </authorList>
    </citation>
    <scope>NUCLEOTIDE SEQUENCE</scope>
    <source>
        <strain evidence="2">GVMAG-M-3300023184-186</strain>
    </source>
</reference>
<feature type="coiled-coil region" evidence="1">
    <location>
        <begin position="1"/>
        <end position="32"/>
    </location>
</feature>
<evidence type="ECO:0000256" key="1">
    <source>
        <dbReference type="SAM" id="Coils"/>
    </source>
</evidence>
<keyword evidence="1" id="KW-0175">Coiled coil</keyword>
<dbReference type="AlphaFoldDB" id="A0A6C0I2J9"/>
<sequence length="86" mass="10678">MEEIEIALRREIEELKEKNKILEDRLKSYTNNSRHKKYYDNNSEIVKQRAKKYMEKIKETNPEKLKEWRHNAYIKRKEKNNNLVIN</sequence>
<organism evidence="2">
    <name type="scientific">viral metagenome</name>
    <dbReference type="NCBI Taxonomy" id="1070528"/>
    <lineage>
        <taxon>unclassified sequences</taxon>
        <taxon>metagenomes</taxon>
        <taxon>organismal metagenomes</taxon>
    </lineage>
</organism>
<protein>
    <submittedName>
        <fullName evidence="2">Uncharacterized protein</fullName>
    </submittedName>
</protein>
<name>A0A6C0I2J9_9ZZZZ</name>
<proteinExistence type="predicted"/>
<accession>A0A6C0I2J9</accession>